<dbReference type="PANTHER" id="PTHR11820:SF90">
    <property type="entry name" value="FLUTATHIONE S-TRANSFERASE"/>
    <property type="match status" value="1"/>
</dbReference>
<dbReference type="GO" id="GO:0018773">
    <property type="term" value="F:acetylpyruvate hydrolase activity"/>
    <property type="evidence" value="ECO:0007669"/>
    <property type="project" value="TreeGrafter"/>
</dbReference>
<keyword evidence="1" id="KW-0479">Metal-binding</keyword>
<organism evidence="3 4">
    <name type="scientific">Paracidovorax wautersii</name>
    <dbReference type="NCBI Taxonomy" id="1177982"/>
    <lineage>
        <taxon>Bacteria</taxon>
        <taxon>Pseudomonadati</taxon>
        <taxon>Pseudomonadota</taxon>
        <taxon>Betaproteobacteria</taxon>
        <taxon>Burkholderiales</taxon>
        <taxon>Comamonadaceae</taxon>
        <taxon>Paracidovorax</taxon>
    </lineage>
</organism>
<keyword evidence="3" id="KW-0378">Hydrolase</keyword>
<dbReference type="Gene3D" id="3.90.850.10">
    <property type="entry name" value="Fumarylacetoacetase-like, C-terminal domain"/>
    <property type="match status" value="1"/>
</dbReference>
<sequence length="232" mass="25145">MAFVFAPPAPVALPVAHSPDQFAVRRVYCVGRNYAAHAREMGTDPDRELPFFFCKPADAVIPVADGQTLALPYPARTDDFHYEAELVVAIGQGGSNIPLARALDHAWAYAVGLDMTRRDRQMELRKAGRPWEVGKSFDASAPIGPLHRASEIGHPTQAGIWLTVNGQDRQRSDIAHLIWSVAETIADLSTYFRLEAGDLIYTGTPEGVGAVARGDRIAVGIDGLGELHAHVV</sequence>
<dbReference type="SUPFAM" id="SSF56529">
    <property type="entry name" value="FAH"/>
    <property type="match status" value="1"/>
</dbReference>
<comment type="caution">
    <text evidence="3">The sequence shown here is derived from an EMBL/GenBank/DDBJ whole genome shotgun (WGS) entry which is preliminary data.</text>
</comment>
<proteinExistence type="predicted"/>
<evidence type="ECO:0000256" key="1">
    <source>
        <dbReference type="ARBA" id="ARBA00022723"/>
    </source>
</evidence>
<evidence type="ECO:0000259" key="2">
    <source>
        <dbReference type="Pfam" id="PF01557"/>
    </source>
</evidence>
<dbReference type="GO" id="GO:0046872">
    <property type="term" value="F:metal ion binding"/>
    <property type="evidence" value="ECO:0007669"/>
    <property type="project" value="UniProtKB-KW"/>
</dbReference>
<evidence type="ECO:0000313" key="4">
    <source>
        <dbReference type="Proteomes" id="UP000461670"/>
    </source>
</evidence>
<dbReference type="FunFam" id="3.90.850.10:FF:000005">
    <property type="entry name" value="FAA hydrolase family protein"/>
    <property type="match status" value="1"/>
</dbReference>
<dbReference type="PANTHER" id="PTHR11820">
    <property type="entry name" value="ACYLPYRUVASE"/>
    <property type="match status" value="1"/>
</dbReference>
<dbReference type="InterPro" id="IPR036663">
    <property type="entry name" value="Fumarylacetoacetase_C_sf"/>
</dbReference>
<dbReference type="EMBL" id="WNDQ01000025">
    <property type="protein sequence ID" value="KAF1021161.1"/>
    <property type="molecule type" value="Genomic_DNA"/>
</dbReference>
<evidence type="ECO:0000313" key="3">
    <source>
        <dbReference type="EMBL" id="KAF1021161.1"/>
    </source>
</evidence>
<dbReference type="AlphaFoldDB" id="A0A7V8FNR7"/>
<name>A0A7V8FNR7_9BURK</name>
<reference evidence="4" key="1">
    <citation type="journal article" date="2020" name="MBio">
        <title>Horizontal gene transfer to a defensive symbiont with a reduced genome amongst a multipartite beetle microbiome.</title>
        <authorList>
            <person name="Waterworth S.C."/>
            <person name="Florez L.V."/>
            <person name="Rees E.R."/>
            <person name="Hertweck C."/>
            <person name="Kaltenpoth M."/>
            <person name="Kwan J.C."/>
        </authorList>
    </citation>
    <scope>NUCLEOTIDE SEQUENCE [LARGE SCALE GENOMIC DNA]</scope>
</reference>
<feature type="domain" description="Fumarylacetoacetase-like C-terminal" evidence="2">
    <location>
        <begin position="27"/>
        <end position="232"/>
    </location>
</feature>
<gene>
    <name evidence="3" type="primary">nagK_2</name>
    <name evidence="3" type="ORF">GAK30_02055</name>
</gene>
<accession>A0A7V8FNR7</accession>
<keyword evidence="3" id="KW-0670">Pyruvate</keyword>
<protein>
    <submittedName>
        <fullName evidence="3">Fumarylpyruvate hydrolase</fullName>
    </submittedName>
</protein>
<dbReference type="Pfam" id="PF01557">
    <property type="entry name" value="FAA_hydrolase"/>
    <property type="match status" value="1"/>
</dbReference>
<dbReference type="InterPro" id="IPR011234">
    <property type="entry name" value="Fumarylacetoacetase-like_C"/>
</dbReference>
<dbReference type="Proteomes" id="UP000461670">
    <property type="component" value="Unassembled WGS sequence"/>
</dbReference>